<dbReference type="STRING" id="692275.N1QGF2"/>
<dbReference type="Gene3D" id="1.20.960.30">
    <property type="match status" value="1"/>
</dbReference>
<dbReference type="InterPro" id="IPR015943">
    <property type="entry name" value="WD40/YVTN_repeat-like_dom_sf"/>
</dbReference>
<dbReference type="InterPro" id="IPR045183">
    <property type="entry name" value="Ebi-like"/>
</dbReference>
<keyword evidence="2" id="KW-0853">WD repeat</keyword>
<accession>N1QGF2</accession>
<dbReference type="HOGENOM" id="CLU_018409_1_0_1"/>
<organism evidence="6 7">
    <name type="scientific">Sphaerulina musiva (strain SO2202)</name>
    <name type="common">Poplar stem canker fungus</name>
    <name type="synonym">Septoria musiva</name>
    <dbReference type="NCBI Taxonomy" id="692275"/>
    <lineage>
        <taxon>Eukaryota</taxon>
        <taxon>Fungi</taxon>
        <taxon>Dikarya</taxon>
        <taxon>Ascomycota</taxon>
        <taxon>Pezizomycotina</taxon>
        <taxon>Dothideomycetes</taxon>
        <taxon>Dothideomycetidae</taxon>
        <taxon>Mycosphaerellales</taxon>
        <taxon>Mycosphaerellaceae</taxon>
        <taxon>Sphaerulina</taxon>
    </lineage>
</organism>
<feature type="compositionally biased region" description="Basic and acidic residues" evidence="5">
    <location>
        <begin position="139"/>
        <end position="156"/>
    </location>
</feature>
<evidence type="ECO:0000256" key="4">
    <source>
        <dbReference type="ARBA" id="ARBA00023242"/>
    </source>
</evidence>
<feature type="compositionally biased region" description="Polar residues" evidence="5">
    <location>
        <begin position="170"/>
        <end position="181"/>
    </location>
</feature>
<dbReference type="GO" id="GO:0003714">
    <property type="term" value="F:transcription corepressor activity"/>
    <property type="evidence" value="ECO:0007669"/>
    <property type="project" value="InterPro"/>
</dbReference>
<dbReference type="GeneID" id="27906495"/>
<dbReference type="eggNOG" id="KOG0273">
    <property type="taxonomic scope" value="Eukaryota"/>
</dbReference>
<evidence type="ECO:0000313" key="7">
    <source>
        <dbReference type="Proteomes" id="UP000016931"/>
    </source>
</evidence>
<dbReference type="GO" id="GO:0034967">
    <property type="term" value="C:Set3 complex"/>
    <property type="evidence" value="ECO:0007669"/>
    <property type="project" value="TreeGrafter"/>
</dbReference>
<dbReference type="InterPro" id="IPR006594">
    <property type="entry name" value="LisH"/>
</dbReference>
<gene>
    <name evidence="6" type="ORF">SEPMUDRAFT_55433</name>
</gene>
<feature type="compositionally biased region" description="Basic and acidic residues" evidence="5">
    <location>
        <begin position="91"/>
        <end position="104"/>
    </location>
</feature>
<dbReference type="Pfam" id="PF08513">
    <property type="entry name" value="LisH"/>
    <property type="match status" value="1"/>
</dbReference>
<sequence length="668" mass="73231">MSAAAALHSNHVNYLVWRYLQEQGFEHAAIAFTRDWRRTGDIASDPDALSFAPEVRRNDLVSVVQYGVHYDQARAKAGLNNGERKFAWSKIEGRGSLERQRDPAENGASTRPATGRRKEKPPAVRTVDGARGQPPRASRKSEAGDAHLNGDARDAMDVEPGSVDGEPEQEATSPTVASESDQAGPVERYDSMDVLIQTDIKAGLNSSTISWLLDKPGATIHRAIWNPKPDVDDSKTLLVVGNDLCRFYQIPSSANNAQHLENIDEPNLSTSCCVTAATWRHDGTAACCAIDKLRQLPSGTQLSQQELIERHSNGTSTSLQLGPAMLEPPGIVLGIHYSPDSKYVLALRTNMKRSTIQVWPSFRPDVDTLPLSEPIAWRLFDIQVCDVTWISNDTFAVCGENGLAALYQIDESQSRGLGVLPVGNVLMRGLMSRNSNIVEGTSHWDYVRYDPRYCIAAFVSRADKRLLFTSKLRSGEISSSTDVEFALPEDKLLEPVAFSTEQLVNQGEQIGNTDVESLFAAGFSDGTIGLFSARHSLETGLECKTLGDLTLLESPTTALAWSPDNEHLAASSSNLVQIWSRDSFNKRNGIVQSPRTIFTWRPQDLAGHENGIENEEGNRLVTCQPSLTWSADGRSLAFATEEQISIIALDAPVQDEKLNTTMNGHHAP</sequence>
<reference evidence="6 7" key="1">
    <citation type="journal article" date="2012" name="PLoS Pathog.">
        <title>Diverse lifestyles and strategies of plant pathogenesis encoded in the genomes of eighteen Dothideomycetes fungi.</title>
        <authorList>
            <person name="Ohm R.A."/>
            <person name="Feau N."/>
            <person name="Henrissat B."/>
            <person name="Schoch C.L."/>
            <person name="Horwitz B.A."/>
            <person name="Barry K.W."/>
            <person name="Condon B.J."/>
            <person name="Copeland A.C."/>
            <person name="Dhillon B."/>
            <person name="Glaser F."/>
            <person name="Hesse C.N."/>
            <person name="Kosti I."/>
            <person name="LaButti K."/>
            <person name="Lindquist E.A."/>
            <person name="Lucas S."/>
            <person name="Salamov A.A."/>
            <person name="Bradshaw R.E."/>
            <person name="Ciuffetti L."/>
            <person name="Hamelin R.C."/>
            <person name="Kema G.H.J."/>
            <person name="Lawrence C."/>
            <person name="Scott J.A."/>
            <person name="Spatafora J.W."/>
            <person name="Turgeon B.G."/>
            <person name="de Wit P.J.G.M."/>
            <person name="Zhong S."/>
            <person name="Goodwin S.B."/>
            <person name="Grigoriev I.V."/>
        </authorList>
    </citation>
    <scope>NUCLEOTIDE SEQUENCE [LARGE SCALE GENOMIC DNA]</scope>
    <source>
        <strain evidence="6 7">SO2202</strain>
    </source>
</reference>
<dbReference type="RefSeq" id="XP_016764397.1">
    <property type="nucleotide sequence ID" value="XM_016909358.1"/>
</dbReference>
<feature type="region of interest" description="Disordered" evidence="5">
    <location>
        <begin position="91"/>
        <end position="185"/>
    </location>
</feature>
<dbReference type="PROSITE" id="PS50896">
    <property type="entry name" value="LISH"/>
    <property type="match status" value="1"/>
</dbReference>
<evidence type="ECO:0000256" key="2">
    <source>
        <dbReference type="ARBA" id="ARBA00022574"/>
    </source>
</evidence>
<proteinExistence type="predicted"/>
<dbReference type="OrthoDB" id="1367865at2759"/>
<dbReference type="EMBL" id="KB456260">
    <property type="protein sequence ID" value="EMF16276.1"/>
    <property type="molecule type" value="Genomic_DNA"/>
</dbReference>
<keyword evidence="3" id="KW-0677">Repeat</keyword>
<dbReference type="Proteomes" id="UP000016931">
    <property type="component" value="Unassembled WGS sequence"/>
</dbReference>
<evidence type="ECO:0000256" key="1">
    <source>
        <dbReference type="ARBA" id="ARBA00004123"/>
    </source>
</evidence>
<dbReference type="AlphaFoldDB" id="N1QGF2"/>
<name>N1QGF2_SPHMS</name>
<protein>
    <submittedName>
        <fullName evidence="6">Uncharacterized protein</fullName>
    </submittedName>
</protein>
<dbReference type="PANTHER" id="PTHR22846">
    <property type="entry name" value="WD40 REPEAT PROTEIN"/>
    <property type="match status" value="1"/>
</dbReference>
<comment type="subcellular location">
    <subcellularLocation>
        <location evidence="1">Nucleus</location>
    </subcellularLocation>
</comment>
<evidence type="ECO:0000313" key="6">
    <source>
        <dbReference type="EMBL" id="EMF16276.1"/>
    </source>
</evidence>
<evidence type="ECO:0000256" key="3">
    <source>
        <dbReference type="ARBA" id="ARBA00022737"/>
    </source>
</evidence>
<keyword evidence="7" id="KW-1185">Reference proteome</keyword>
<evidence type="ECO:0000256" key="5">
    <source>
        <dbReference type="SAM" id="MobiDB-lite"/>
    </source>
</evidence>
<dbReference type="OMA" id="QIWSVES"/>
<dbReference type="SUPFAM" id="SSF82171">
    <property type="entry name" value="DPP6 N-terminal domain-like"/>
    <property type="match status" value="1"/>
</dbReference>
<dbReference type="PANTHER" id="PTHR22846:SF2">
    <property type="entry name" value="F-BOX-LIKE_WD REPEAT-CONTAINING PROTEIN EBI"/>
    <property type="match status" value="1"/>
</dbReference>
<dbReference type="Gene3D" id="2.130.10.10">
    <property type="entry name" value="YVTN repeat-like/Quinoprotein amine dehydrogenase"/>
    <property type="match status" value="1"/>
</dbReference>
<keyword evidence="4" id="KW-0539">Nucleus</keyword>
<dbReference type="GO" id="GO:0006357">
    <property type="term" value="P:regulation of transcription by RNA polymerase II"/>
    <property type="evidence" value="ECO:0007669"/>
    <property type="project" value="TreeGrafter"/>
</dbReference>